<feature type="compositionally biased region" description="Basic and acidic residues" evidence="1">
    <location>
        <begin position="15"/>
        <end position="26"/>
    </location>
</feature>
<organism evidence="2 3">
    <name type="scientific">Solanum commersonii</name>
    <name type="common">Commerson's wild potato</name>
    <name type="synonym">Commerson's nightshade</name>
    <dbReference type="NCBI Taxonomy" id="4109"/>
    <lineage>
        <taxon>Eukaryota</taxon>
        <taxon>Viridiplantae</taxon>
        <taxon>Streptophyta</taxon>
        <taxon>Embryophyta</taxon>
        <taxon>Tracheophyta</taxon>
        <taxon>Spermatophyta</taxon>
        <taxon>Magnoliopsida</taxon>
        <taxon>eudicotyledons</taxon>
        <taxon>Gunneridae</taxon>
        <taxon>Pentapetalae</taxon>
        <taxon>asterids</taxon>
        <taxon>lamiids</taxon>
        <taxon>Solanales</taxon>
        <taxon>Solanaceae</taxon>
        <taxon>Solanoideae</taxon>
        <taxon>Solaneae</taxon>
        <taxon>Solanum</taxon>
    </lineage>
</organism>
<feature type="compositionally biased region" description="Low complexity" evidence="1">
    <location>
        <begin position="55"/>
        <end position="64"/>
    </location>
</feature>
<proteinExistence type="predicted"/>
<sequence>MQEGVSKGGNLSHAMFERTHTDHSSDYRTPATTSQQQSPNQQQVQQHEQSKEGKQNTSKNSKNKNQVEERTAGKQNKGAMAKDIGATAKDELDGDNHSLKDLDEEDDTSLEEEIQKVANIHGLSPKGIHHDSLWAHWSNKRGIHHRIWKRLDRALVNDKWLEKMPQTTITHLPSVGSDHCPLLMEMSARKEDHIRYFKFLNCWPDQPNFLDTVKACWDRTVEGCYMWKFHQKLKRLSNTLSSWSGEFGDIFVRVKEYEEKARNAEENLIQDHTEKK</sequence>
<feature type="region of interest" description="Disordered" evidence="1">
    <location>
        <begin position="1"/>
        <end position="110"/>
    </location>
</feature>
<reference evidence="2 3" key="1">
    <citation type="submission" date="2020-09" db="EMBL/GenBank/DDBJ databases">
        <title>De no assembly of potato wild relative species, Solanum commersonii.</title>
        <authorList>
            <person name="Cho K."/>
        </authorList>
    </citation>
    <scope>NUCLEOTIDE SEQUENCE [LARGE SCALE GENOMIC DNA]</scope>
    <source>
        <strain evidence="2">LZ3.2</strain>
        <tissue evidence="2">Leaf</tissue>
    </source>
</reference>
<feature type="compositionally biased region" description="Basic and acidic residues" evidence="1">
    <location>
        <begin position="88"/>
        <end position="101"/>
    </location>
</feature>
<protein>
    <submittedName>
        <fullName evidence="2">Uncharacterized protein</fullName>
    </submittedName>
</protein>
<dbReference type="PANTHER" id="PTHR33710">
    <property type="entry name" value="BNAC02G09200D PROTEIN"/>
    <property type="match status" value="1"/>
</dbReference>
<dbReference type="EMBL" id="JACXVP010000009">
    <property type="protein sequence ID" value="KAG5585848.1"/>
    <property type="molecule type" value="Genomic_DNA"/>
</dbReference>
<dbReference type="InterPro" id="IPR036691">
    <property type="entry name" value="Endo/exonu/phosph_ase_sf"/>
</dbReference>
<dbReference type="AlphaFoldDB" id="A0A9J5XG23"/>
<evidence type="ECO:0000313" key="3">
    <source>
        <dbReference type="Proteomes" id="UP000824120"/>
    </source>
</evidence>
<evidence type="ECO:0000256" key="1">
    <source>
        <dbReference type="SAM" id="MobiDB-lite"/>
    </source>
</evidence>
<name>A0A9J5XG23_SOLCO</name>
<dbReference type="Gene3D" id="3.60.10.10">
    <property type="entry name" value="Endonuclease/exonuclease/phosphatase"/>
    <property type="match status" value="1"/>
</dbReference>
<accession>A0A9J5XG23</accession>
<evidence type="ECO:0000313" key="2">
    <source>
        <dbReference type="EMBL" id="KAG5585848.1"/>
    </source>
</evidence>
<gene>
    <name evidence="2" type="ORF">H5410_046282</name>
</gene>
<comment type="caution">
    <text evidence="2">The sequence shown here is derived from an EMBL/GenBank/DDBJ whole genome shotgun (WGS) entry which is preliminary data.</text>
</comment>
<dbReference type="SUPFAM" id="SSF56219">
    <property type="entry name" value="DNase I-like"/>
    <property type="match status" value="1"/>
</dbReference>
<dbReference type="PANTHER" id="PTHR33710:SF54">
    <property type="entry name" value="NON-LTR RETROELEMENT REVERSE TRANSCRIPTASE"/>
    <property type="match status" value="1"/>
</dbReference>
<dbReference type="OrthoDB" id="1741802at2759"/>
<feature type="compositionally biased region" description="Low complexity" evidence="1">
    <location>
        <begin position="34"/>
        <end position="47"/>
    </location>
</feature>
<dbReference type="Proteomes" id="UP000824120">
    <property type="component" value="Chromosome 9"/>
</dbReference>
<keyword evidence="3" id="KW-1185">Reference proteome</keyword>